<proteinExistence type="predicted"/>
<organism evidence="1 2">
    <name type="scientific">Scutellospora calospora</name>
    <dbReference type="NCBI Taxonomy" id="85575"/>
    <lineage>
        <taxon>Eukaryota</taxon>
        <taxon>Fungi</taxon>
        <taxon>Fungi incertae sedis</taxon>
        <taxon>Mucoromycota</taxon>
        <taxon>Glomeromycotina</taxon>
        <taxon>Glomeromycetes</taxon>
        <taxon>Diversisporales</taxon>
        <taxon>Gigasporaceae</taxon>
        <taxon>Scutellospora</taxon>
    </lineage>
</organism>
<accession>A0ACA9ND12</accession>
<dbReference type="Proteomes" id="UP000789860">
    <property type="component" value="Unassembled WGS sequence"/>
</dbReference>
<protein>
    <submittedName>
        <fullName evidence="1">5741_t:CDS:1</fullName>
    </submittedName>
</protein>
<feature type="non-terminal residue" evidence="1">
    <location>
        <position position="1"/>
    </location>
</feature>
<reference evidence="1" key="1">
    <citation type="submission" date="2021-06" db="EMBL/GenBank/DDBJ databases">
        <authorList>
            <person name="Kallberg Y."/>
            <person name="Tangrot J."/>
            <person name="Rosling A."/>
        </authorList>
    </citation>
    <scope>NUCLEOTIDE SEQUENCE</scope>
    <source>
        <strain evidence="1">AU212A</strain>
    </source>
</reference>
<name>A0ACA9ND12_9GLOM</name>
<keyword evidence="2" id="KW-1185">Reference proteome</keyword>
<evidence type="ECO:0000313" key="2">
    <source>
        <dbReference type="Proteomes" id="UP000789860"/>
    </source>
</evidence>
<comment type="caution">
    <text evidence="1">The sequence shown here is derived from an EMBL/GenBank/DDBJ whole genome shotgun (WGS) entry which is preliminary data.</text>
</comment>
<gene>
    <name evidence="1" type="ORF">SCALOS_LOCUS8525</name>
</gene>
<sequence>DHGSQPTLVLPQSDATRSRQHAWNAARQIQLDRVAQLSNGNSGERREPDCTAESSNSDTFTRLRSHEHEEGRVADEDGCDVDRELDLPWKTRDTGSANLSVLIANCGFGPAAELPESFSDRGGACSRGLPRIMSSKRSCIMRCRLRSGRVSCHAGAFEKPPGSSAALMETITRQTTCTNAAM</sequence>
<evidence type="ECO:0000313" key="1">
    <source>
        <dbReference type="EMBL" id="CAG8646949.1"/>
    </source>
</evidence>
<dbReference type="EMBL" id="CAJVPM010022847">
    <property type="protein sequence ID" value="CAG8646949.1"/>
    <property type="molecule type" value="Genomic_DNA"/>
</dbReference>